<gene>
    <name evidence="2" type="ORF">Bpfe_005955</name>
</gene>
<accession>A0AAD8FIP4</accession>
<keyword evidence="1" id="KW-0732">Signal</keyword>
<dbReference type="AlphaFoldDB" id="A0AAD8FIP4"/>
<name>A0AAD8FIP4_BIOPF</name>
<dbReference type="EMBL" id="JASAOG010000016">
    <property type="protein sequence ID" value="KAK0064866.1"/>
    <property type="molecule type" value="Genomic_DNA"/>
</dbReference>
<dbReference type="Proteomes" id="UP001233172">
    <property type="component" value="Unassembled WGS sequence"/>
</dbReference>
<evidence type="ECO:0000256" key="1">
    <source>
        <dbReference type="SAM" id="SignalP"/>
    </source>
</evidence>
<proteinExistence type="predicted"/>
<evidence type="ECO:0000313" key="2">
    <source>
        <dbReference type="EMBL" id="KAK0064866.1"/>
    </source>
</evidence>
<organism evidence="2 3">
    <name type="scientific">Biomphalaria pfeifferi</name>
    <name type="common">Bloodfluke planorb</name>
    <name type="synonym">Freshwater snail</name>
    <dbReference type="NCBI Taxonomy" id="112525"/>
    <lineage>
        <taxon>Eukaryota</taxon>
        <taxon>Metazoa</taxon>
        <taxon>Spiralia</taxon>
        <taxon>Lophotrochozoa</taxon>
        <taxon>Mollusca</taxon>
        <taxon>Gastropoda</taxon>
        <taxon>Heterobranchia</taxon>
        <taxon>Euthyneura</taxon>
        <taxon>Panpulmonata</taxon>
        <taxon>Hygrophila</taxon>
        <taxon>Lymnaeoidea</taxon>
        <taxon>Planorbidae</taxon>
        <taxon>Biomphalaria</taxon>
    </lineage>
</organism>
<feature type="signal peptide" evidence="1">
    <location>
        <begin position="1"/>
        <end position="24"/>
    </location>
</feature>
<sequence length="101" mass="11212">MLYQLNHSQVQTVILRLSLHVVSASPWSGPNCHSEAQSPCCVSFTMVMSKLSFCGSVSMLYQLNHSQVKTVILRLSRHVVSAHHGQVQTVILRLSLHVESS</sequence>
<keyword evidence="3" id="KW-1185">Reference proteome</keyword>
<feature type="chain" id="PRO_5042290146" evidence="1">
    <location>
        <begin position="25"/>
        <end position="101"/>
    </location>
</feature>
<reference evidence="2" key="1">
    <citation type="journal article" date="2023" name="PLoS Negl. Trop. Dis.">
        <title>A genome sequence for Biomphalaria pfeifferi, the major vector snail for the human-infecting parasite Schistosoma mansoni.</title>
        <authorList>
            <person name="Bu L."/>
            <person name="Lu L."/>
            <person name="Laidemitt M.R."/>
            <person name="Zhang S.M."/>
            <person name="Mutuku M."/>
            <person name="Mkoji G."/>
            <person name="Steinauer M."/>
            <person name="Loker E.S."/>
        </authorList>
    </citation>
    <scope>NUCLEOTIDE SEQUENCE</scope>
    <source>
        <strain evidence="2">KasaAsao</strain>
    </source>
</reference>
<comment type="caution">
    <text evidence="2">The sequence shown here is derived from an EMBL/GenBank/DDBJ whole genome shotgun (WGS) entry which is preliminary data.</text>
</comment>
<reference evidence="2" key="2">
    <citation type="submission" date="2023-04" db="EMBL/GenBank/DDBJ databases">
        <authorList>
            <person name="Bu L."/>
            <person name="Lu L."/>
            <person name="Laidemitt M.R."/>
            <person name="Zhang S.M."/>
            <person name="Mutuku M."/>
            <person name="Mkoji G."/>
            <person name="Steinauer M."/>
            <person name="Loker E.S."/>
        </authorList>
    </citation>
    <scope>NUCLEOTIDE SEQUENCE</scope>
    <source>
        <strain evidence="2">KasaAsao</strain>
        <tissue evidence="2">Whole Snail</tissue>
    </source>
</reference>
<evidence type="ECO:0000313" key="3">
    <source>
        <dbReference type="Proteomes" id="UP001233172"/>
    </source>
</evidence>
<protein>
    <submittedName>
        <fullName evidence="2">Uncharacterized protein</fullName>
    </submittedName>
</protein>